<evidence type="ECO:0000313" key="5">
    <source>
        <dbReference type="Proteomes" id="UP000184387"/>
    </source>
</evidence>
<comment type="similarity">
    <text evidence="1">Belongs to the methyltransferase superfamily. L-isoaspartyl/D-aspartyl protein methyltransferase family.</text>
</comment>
<dbReference type="InterPro" id="IPR000682">
    <property type="entry name" value="PCMT"/>
</dbReference>
<evidence type="ECO:0000256" key="1">
    <source>
        <dbReference type="ARBA" id="ARBA00005369"/>
    </source>
</evidence>
<dbReference type="RefSeq" id="WP_073132930.1">
    <property type="nucleotide sequence ID" value="NZ_FQZF01000006.1"/>
</dbReference>
<name>A0A1M6F2L0_9PROT</name>
<dbReference type="Gene3D" id="3.40.50.150">
    <property type="entry name" value="Vaccinia Virus protein VP39"/>
    <property type="match status" value="1"/>
</dbReference>
<organism evidence="4 5">
    <name type="scientific">Muricoccus roseus</name>
    <dbReference type="NCBI Taxonomy" id="198092"/>
    <lineage>
        <taxon>Bacteria</taxon>
        <taxon>Pseudomonadati</taxon>
        <taxon>Pseudomonadota</taxon>
        <taxon>Alphaproteobacteria</taxon>
        <taxon>Acetobacterales</taxon>
        <taxon>Roseomonadaceae</taxon>
        <taxon>Muricoccus</taxon>
    </lineage>
</organism>
<dbReference type="PANTHER" id="PTHR11579">
    <property type="entry name" value="PROTEIN-L-ISOASPARTATE O-METHYLTRANSFERASE"/>
    <property type="match status" value="1"/>
</dbReference>
<dbReference type="Pfam" id="PF01135">
    <property type="entry name" value="PCMT"/>
    <property type="match status" value="1"/>
</dbReference>
<keyword evidence="4" id="KW-0489">Methyltransferase</keyword>
<dbReference type="PANTHER" id="PTHR11579:SF18">
    <property type="entry name" value="PROTEIN-L-ISOASPARTATE O-METHYLTRANSFERASE"/>
    <property type="match status" value="1"/>
</dbReference>
<sequence>MDYAEARRRMVDGQVRPNRVTDPRILEGMRAIPRELFVPQRLRVRALSDEDLALGGGRVLLQPMVVARLIQLAAPRPGERVLVLGAGPGYGAAVMAHMGAQVVAVEDDAVIAGFGEEGIAAAGLPAGSLRRQAGSSEAGLPDGAPYDLIFIEGAVPSIPAALSAQLAEGGRLSAIRAVPGQVPSAILGRRVGGSFSTVEAFDIAGTQMPLLPAFAPKPGFALS</sequence>
<dbReference type="STRING" id="198092.SAMN02745194_01376"/>
<dbReference type="GO" id="GO:0004719">
    <property type="term" value="F:protein-L-isoaspartate (D-aspartate) O-methyltransferase activity"/>
    <property type="evidence" value="ECO:0007669"/>
    <property type="project" value="InterPro"/>
</dbReference>
<proteinExistence type="inferred from homology"/>
<evidence type="ECO:0000313" key="4">
    <source>
        <dbReference type="EMBL" id="SHI91974.1"/>
    </source>
</evidence>
<keyword evidence="5" id="KW-1185">Reference proteome</keyword>
<evidence type="ECO:0000256" key="3">
    <source>
        <dbReference type="ARBA" id="ARBA00030757"/>
    </source>
</evidence>
<gene>
    <name evidence="4" type="ORF">SAMN02745194_01376</name>
</gene>
<dbReference type="CDD" id="cd02440">
    <property type="entry name" value="AdoMet_MTases"/>
    <property type="match status" value="1"/>
</dbReference>
<accession>A0A1M6F2L0</accession>
<dbReference type="OrthoDB" id="9798496at2"/>
<dbReference type="InterPro" id="IPR029063">
    <property type="entry name" value="SAM-dependent_MTases_sf"/>
</dbReference>
<dbReference type="GO" id="GO:0005737">
    <property type="term" value="C:cytoplasm"/>
    <property type="evidence" value="ECO:0007669"/>
    <property type="project" value="TreeGrafter"/>
</dbReference>
<dbReference type="Proteomes" id="UP000184387">
    <property type="component" value="Unassembled WGS sequence"/>
</dbReference>
<dbReference type="GO" id="GO:0032259">
    <property type="term" value="P:methylation"/>
    <property type="evidence" value="ECO:0007669"/>
    <property type="project" value="UniProtKB-KW"/>
</dbReference>
<dbReference type="EMBL" id="FQZF01000006">
    <property type="protein sequence ID" value="SHI91974.1"/>
    <property type="molecule type" value="Genomic_DNA"/>
</dbReference>
<keyword evidence="4" id="KW-0808">Transferase</keyword>
<reference evidence="4 5" key="1">
    <citation type="submission" date="2016-11" db="EMBL/GenBank/DDBJ databases">
        <authorList>
            <person name="Jaros S."/>
            <person name="Januszkiewicz K."/>
            <person name="Wedrychowicz H."/>
        </authorList>
    </citation>
    <scope>NUCLEOTIDE SEQUENCE [LARGE SCALE GENOMIC DNA]</scope>
    <source>
        <strain evidence="4 5">DSM 14916</strain>
    </source>
</reference>
<dbReference type="SUPFAM" id="SSF53335">
    <property type="entry name" value="S-adenosyl-L-methionine-dependent methyltransferases"/>
    <property type="match status" value="1"/>
</dbReference>
<dbReference type="AlphaFoldDB" id="A0A1M6F2L0"/>
<evidence type="ECO:0000256" key="2">
    <source>
        <dbReference type="ARBA" id="ARBA00013346"/>
    </source>
</evidence>
<protein>
    <recommendedName>
        <fullName evidence="2">Protein-L-isoaspartate O-methyltransferase</fullName>
    </recommendedName>
    <alternativeName>
        <fullName evidence="3">Protein L-isoaspartyl methyltransferase</fullName>
    </alternativeName>
</protein>